<proteinExistence type="predicted"/>
<feature type="compositionally biased region" description="Polar residues" evidence="2">
    <location>
        <begin position="47"/>
        <end position="75"/>
    </location>
</feature>
<feature type="compositionally biased region" description="Basic and acidic residues" evidence="2">
    <location>
        <begin position="774"/>
        <end position="788"/>
    </location>
</feature>
<dbReference type="GO" id="GO:0005814">
    <property type="term" value="C:centriole"/>
    <property type="evidence" value="ECO:0007669"/>
    <property type="project" value="TreeGrafter"/>
</dbReference>
<dbReference type="InterPro" id="IPR019734">
    <property type="entry name" value="TPR_rpt"/>
</dbReference>
<protein>
    <recommendedName>
        <fullName evidence="5">Tetratricopeptide repeat protein</fullName>
    </recommendedName>
</protein>
<dbReference type="GO" id="GO:0036064">
    <property type="term" value="C:ciliary basal body"/>
    <property type="evidence" value="ECO:0007669"/>
    <property type="project" value="TreeGrafter"/>
</dbReference>
<feature type="repeat" description="TPR" evidence="1">
    <location>
        <begin position="246"/>
        <end position="279"/>
    </location>
</feature>
<dbReference type="GO" id="GO:0097546">
    <property type="term" value="C:ciliary base"/>
    <property type="evidence" value="ECO:0007669"/>
    <property type="project" value="TreeGrafter"/>
</dbReference>
<sequence>MANMESAADDLYSGFSEIPSFLQSQELLGEEQFGGVAGRLSGYSRPSAVSSSQNSTFGTTSAPFRTPTSRMLPSAQLKTSRPLTFSKVAYLSYTFRSRTLTFFKPRPVSRAISSLLPAGYSSHGQSAPYESVSIGSRTGGSPVAETAEAKFQKMEAKVSSLLEASVFAWERNDGKQALEHAKEAVRRERAVVKLREQQNLIEDTNIDLTFSVLFNLAQQYANSGLFSEALKMYETLTKNKMFTTAGDLLINIGNIYMHKQQYISAIRQYQLALERVPNAQKIVKQKILVNMGIAYFKLKKYKDSMDCFEEAMQIKSNFRIGFNLLLCAVLLEDWQQLKICFVNLLDVQQEWSNEAMYCADPENPTEAMVMAAFRNDSLSQWENSKRQQKDQIILNAASLVAPRISSNYDEGYSWCVEMTKKSKYADIADELELNKAVRCLHAGYVEEALAIFRTFERKESRSSVSALNNIAMLYFLQGDLKEAEDIAEKALASDRYNACALVNRGNVCFRRGEYELAREYYREAWSNEANCIEALYNLALCCRQLGLFDEALECLQKIRAVVVGNAHILVQIAALYEAYNGNSQAIEWYTQAHVVAPDDPSILSKLGELHEKIGDKQQAFHFFLDSYRLDPSCLETTEWLAAYYVEKELTEKAIAYFERAAMIQPNEVKWHLMVANCLRRSGNYTKALQRYRETHLRFPDDINCLEQLVRAATDLGLAEADEYAEALKKAEKLKLQKMRNAQRTTPTKSSGSAVGSMDRLSQSGAGRPASRSKGIFDLERHTQSRHADTASSLQSSTPASRPSSASRRNIADKLDWLDNDSLLDSRDQLELQLFSGVCHLLTREETNKRRLLC</sequence>
<keyword evidence="1" id="KW-0802">TPR repeat</keyword>
<dbReference type="GO" id="GO:1905515">
    <property type="term" value="P:non-motile cilium assembly"/>
    <property type="evidence" value="ECO:0007669"/>
    <property type="project" value="TreeGrafter"/>
</dbReference>
<dbReference type="EMBL" id="KL363183">
    <property type="protein sequence ID" value="KFD58619.1"/>
    <property type="molecule type" value="Genomic_DNA"/>
</dbReference>
<feature type="repeat" description="TPR" evidence="1">
    <location>
        <begin position="634"/>
        <end position="667"/>
    </location>
</feature>
<evidence type="ECO:0000313" key="4">
    <source>
        <dbReference type="Proteomes" id="UP000030764"/>
    </source>
</evidence>
<evidence type="ECO:0000256" key="1">
    <source>
        <dbReference type="PROSITE-ProRule" id="PRU00339"/>
    </source>
</evidence>
<keyword evidence="4" id="KW-1185">Reference proteome</keyword>
<dbReference type="Pfam" id="PF12895">
    <property type="entry name" value="ANAPC3"/>
    <property type="match status" value="1"/>
</dbReference>
<feature type="repeat" description="TPR" evidence="1">
    <location>
        <begin position="464"/>
        <end position="497"/>
    </location>
</feature>
<dbReference type="PANTHER" id="PTHR44117:SF1">
    <property type="entry name" value="INTRAFLAGELLAR TRANSPORT PROTEIN 88 HOMOLOG"/>
    <property type="match status" value="1"/>
</dbReference>
<gene>
    <name evidence="3" type="ORF">M513_00312</name>
</gene>
<dbReference type="PANTHER" id="PTHR44117">
    <property type="entry name" value="INTRAFLAGELLAR TRANSPORT PROTEIN 88 HOMOLOG"/>
    <property type="match status" value="1"/>
</dbReference>
<evidence type="ECO:0000256" key="2">
    <source>
        <dbReference type="SAM" id="MobiDB-lite"/>
    </source>
</evidence>
<accession>A0A085MN23</accession>
<dbReference type="Proteomes" id="UP000030764">
    <property type="component" value="Unassembled WGS sequence"/>
</dbReference>
<dbReference type="Gene3D" id="1.25.40.10">
    <property type="entry name" value="Tetratricopeptide repeat domain"/>
    <property type="match status" value="2"/>
</dbReference>
<feature type="region of interest" description="Disordered" evidence="2">
    <location>
        <begin position="44"/>
        <end position="75"/>
    </location>
</feature>
<feature type="region of interest" description="Disordered" evidence="2">
    <location>
        <begin position="737"/>
        <end position="807"/>
    </location>
</feature>
<evidence type="ECO:0008006" key="5">
    <source>
        <dbReference type="Google" id="ProtNLM"/>
    </source>
</evidence>
<feature type="repeat" description="TPR" evidence="1">
    <location>
        <begin position="600"/>
        <end position="633"/>
    </location>
</feature>
<feature type="compositionally biased region" description="Polar residues" evidence="2">
    <location>
        <begin position="739"/>
        <end position="764"/>
    </location>
</feature>
<dbReference type="GO" id="GO:0019894">
    <property type="term" value="F:kinesin binding"/>
    <property type="evidence" value="ECO:0007669"/>
    <property type="project" value="TreeGrafter"/>
</dbReference>
<dbReference type="SUPFAM" id="SSF48452">
    <property type="entry name" value="TPR-like"/>
    <property type="match status" value="2"/>
</dbReference>
<reference evidence="3 4" key="1">
    <citation type="journal article" date="2014" name="Nat. Genet.">
        <title>Genome and transcriptome of the porcine whipworm Trichuris suis.</title>
        <authorList>
            <person name="Jex A.R."/>
            <person name="Nejsum P."/>
            <person name="Schwarz E.M."/>
            <person name="Hu L."/>
            <person name="Young N.D."/>
            <person name="Hall R.S."/>
            <person name="Korhonen P.K."/>
            <person name="Liao S."/>
            <person name="Thamsborg S."/>
            <person name="Xia J."/>
            <person name="Xu P."/>
            <person name="Wang S."/>
            <person name="Scheerlinck J.P."/>
            <person name="Hofmann A."/>
            <person name="Sternberg P.W."/>
            <person name="Wang J."/>
            <person name="Gasser R.B."/>
        </authorList>
    </citation>
    <scope>NUCLEOTIDE SEQUENCE [LARGE SCALE GENOMIC DNA]</scope>
    <source>
        <strain evidence="3">DCEP-RM93M</strain>
    </source>
</reference>
<dbReference type="GO" id="GO:0042073">
    <property type="term" value="P:intraciliary transport"/>
    <property type="evidence" value="ECO:0007669"/>
    <property type="project" value="TreeGrafter"/>
</dbReference>
<dbReference type="AlphaFoldDB" id="A0A085MN23"/>
<dbReference type="InterPro" id="IPR011990">
    <property type="entry name" value="TPR-like_helical_dom_sf"/>
</dbReference>
<evidence type="ECO:0000313" key="3">
    <source>
        <dbReference type="EMBL" id="KFD58619.1"/>
    </source>
</evidence>
<dbReference type="PROSITE" id="PS50005">
    <property type="entry name" value="TPR"/>
    <property type="match status" value="5"/>
</dbReference>
<feature type="compositionally biased region" description="Low complexity" evidence="2">
    <location>
        <begin position="789"/>
        <end position="807"/>
    </location>
</feature>
<dbReference type="GO" id="GO:0097730">
    <property type="term" value="C:non-motile cilium"/>
    <property type="evidence" value="ECO:0007669"/>
    <property type="project" value="TreeGrafter"/>
</dbReference>
<dbReference type="Pfam" id="PF13181">
    <property type="entry name" value="TPR_8"/>
    <property type="match status" value="2"/>
</dbReference>
<feature type="repeat" description="TPR" evidence="1">
    <location>
        <begin position="285"/>
        <end position="318"/>
    </location>
</feature>
<organism evidence="3 4">
    <name type="scientific">Trichuris suis</name>
    <name type="common">pig whipworm</name>
    <dbReference type="NCBI Taxonomy" id="68888"/>
    <lineage>
        <taxon>Eukaryota</taxon>
        <taxon>Metazoa</taxon>
        <taxon>Ecdysozoa</taxon>
        <taxon>Nematoda</taxon>
        <taxon>Enoplea</taxon>
        <taxon>Dorylaimia</taxon>
        <taxon>Trichinellida</taxon>
        <taxon>Trichuridae</taxon>
        <taxon>Trichuris</taxon>
    </lineage>
</organism>
<name>A0A085MN23_9BILA</name>
<dbReference type="SMART" id="SM00028">
    <property type="entry name" value="TPR"/>
    <property type="match status" value="10"/>
</dbReference>